<dbReference type="AlphaFoldDB" id="A0A0N8AAI8"/>
<protein>
    <submittedName>
        <fullName evidence="5">MIF4G domain-containing protein</fullName>
    </submittedName>
</protein>
<accession>A0A0N8AAI8</accession>
<dbReference type="Pfam" id="PF02854">
    <property type="entry name" value="MIF4G"/>
    <property type="match status" value="1"/>
</dbReference>
<dbReference type="InterPro" id="IPR003890">
    <property type="entry name" value="MIF4G-like_typ-3"/>
</dbReference>
<organism evidence="5">
    <name type="scientific">Daphnia magna</name>
    <dbReference type="NCBI Taxonomy" id="35525"/>
    <lineage>
        <taxon>Eukaryota</taxon>
        <taxon>Metazoa</taxon>
        <taxon>Ecdysozoa</taxon>
        <taxon>Arthropoda</taxon>
        <taxon>Crustacea</taxon>
        <taxon>Branchiopoda</taxon>
        <taxon>Diplostraca</taxon>
        <taxon>Cladocera</taxon>
        <taxon>Anomopoda</taxon>
        <taxon>Daphniidae</taxon>
        <taxon>Daphnia</taxon>
    </lineage>
</organism>
<sequence length="458" mass="50418">MTSSAVPGKKDTRFAPQPANNQQFFRRERSFVVQRPSQNGPAGNHFQQRERSFIRDGNRPSAGNSSNAFPNAMGSNNSKARGGSHHNGNNGPASASAAAGRGGKPNMEIYRPPSMRSGEIPAGGRGQSNQNSPDRQPPRLTKSRTSLELNNNSTRVANKVAQQGSATVTSITIQQQPVKEATASPSGQFVLQRSKSSGSHLTLQQQKVPVPKPTSSFTTPKGANSELPDISSFAEPAQVLLRKISVDPDAANSRSVMEAVKTLFSRVIESSRYASPIARYCSYVIEKETKETFRESLLNTCQEMFQERDRLLRTASESSQRWVAFINFLNEMYLQLKRRNFNTKAKSSSTRLSPDLILLSLLAESCCATLRQPSSQSLQELECLFFVLTGIGRDVETELPNKMFAIWNAIRDAFLEMNSLPAAAQRTLLQLVELRAAKWQLPATAVTYYYPSVSGSAY</sequence>
<evidence type="ECO:0000256" key="2">
    <source>
        <dbReference type="ARBA" id="ARBA00022490"/>
    </source>
</evidence>
<reference evidence="5" key="2">
    <citation type="submission" date="2015-10" db="EMBL/GenBank/DDBJ databases">
        <authorList>
            <person name="Gilbert D.G."/>
        </authorList>
    </citation>
    <scope>NUCLEOTIDE SEQUENCE</scope>
</reference>
<comment type="subcellular location">
    <subcellularLocation>
        <location evidence="1">Cytoplasm</location>
    </subcellularLocation>
</comment>
<feature type="region of interest" description="Disordered" evidence="4">
    <location>
        <begin position="175"/>
        <end position="229"/>
    </location>
</feature>
<dbReference type="GO" id="GO:0005829">
    <property type="term" value="C:cytosol"/>
    <property type="evidence" value="ECO:0007669"/>
    <property type="project" value="TreeGrafter"/>
</dbReference>
<dbReference type="SMART" id="SM00543">
    <property type="entry name" value="MIF4G"/>
    <property type="match status" value="1"/>
</dbReference>
<reference evidence="5" key="1">
    <citation type="submission" date="2015-10" db="EMBL/GenBank/DDBJ databases">
        <title>Daphnia magna gene sets from two clonal populations assembled and annotated with EvidentialGene.</title>
        <authorList>
            <person name="Gilbert D."/>
            <person name="Podicheti R."/>
            <person name="Orsini L."/>
            <person name="Colbourne J."/>
            <person name="Pfrender M."/>
        </authorList>
    </citation>
    <scope>NUCLEOTIDE SEQUENCE</scope>
</reference>
<dbReference type="EMBL" id="GDIP01231687">
    <property type="protein sequence ID" value="JAI91714.1"/>
    <property type="molecule type" value="Transcribed_RNA"/>
</dbReference>
<dbReference type="FunFam" id="1.25.40.180:FF:000039">
    <property type="entry name" value="Uncharacterized protein, isoform B"/>
    <property type="match status" value="1"/>
</dbReference>
<dbReference type="InterPro" id="IPR016024">
    <property type="entry name" value="ARM-type_fold"/>
</dbReference>
<evidence type="ECO:0000256" key="4">
    <source>
        <dbReference type="SAM" id="MobiDB-lite"/>
    </source>
</evidence>
<feature type="compositionally biased region" description="Basic and acidic residues" evidence="4">
    <location>
        <begin position="47"/>
        <end position="58"/>
    </location>
</feature>
<feature type="compositionally biased region" description="Polar residues" evidence="4">
    <location>
        <begin position="143"/>
        <end position="153"/>
    </location>
</feature>
<evidence type="ECO:0000256" key="1">
    <source>
        <dbReference type="ARBA" id="ARBA00004496"/>
    </source>
</evidence>
<dbReference type="GO" id="GO:0008494">
    <property type="term" value="F:translation activator activity"/>
    <property type="evidence" value="ECO:0007669"/>
    <property type="project" value="TreeGrafter"/>
</dbReference>
<dbReference type="SUPFAM" id="SSF48371">
    <property type="entry name" value="ARM repeat"/>
    <property type="match status" value="1"/>
</dbReference>
<keyword evidence="2" id="KW-0963">Cytoplasm</keyword>
<keyword evidence="3" id="KW-0810">Translation regulation</keyword>
<dbReference type="PANTHER" id="PTHR23254">
    <property type="entry name" value="EIF4G DOMAIN PROTEIN"/>
    <property type="match status" value="1"/>
</dbReference>
<evidence type="ECO:0000256" key="3">
    <source>
        <dbReference type="ARBA" id="ARBA00022845"/>
    </source>
</evidence>
<dbReference type="PANTHER" id="PTHR23254:SF16">
    <property type="entry name" value="CBP80_20-DEPENDENT TRANSLATION INITIATION FACTOR"/>
    <property type="match status" value="1"/>
</dbReference>
<dbReference type="InterPro" id="IPR051367">
    <property type="entry name" value="mRNA_TranslReg/HistoneTransl"/>
</dbReference>
<feature type="compositionally biased region" description="Polar residues" evidence="4">
    <location>
        <begin position="175"/>
        <end position="222"/>
    </location>
</feature>
<name>A0A0N8AAI8_9CRUS</name>
<feature type="region of interest" description="Disordered" evidence="4">
    <location>
        <begin position="1"/>
        <end position="153"/>
    </location>
</feature>
<dbReference type="OrthoDB" id="565552at2759"/>
<feature type="compositionally biased region" description="Low complexity" evidence="4">
    <location>
        <begin position="87"/>
        <end position="99"/>
    </location>
</feature>
<feature type="compositionally biased region" description="Polar residues" evidence="4">
    <location>
        <begin position="61"/>
        <end position="79"/>
    </location>
</feature>
<dbReference type="GO" id="GO:0003723">
    <property type="term" value="F:RNA binding"/>
    <property type="evidence" value="ECO:0007669"/>
    <property type="project" value="InterPro"/>
</dbReference>
<dbReference type="GO" id="GO:0006446">
    <property type="term" value="P:regulation of translational initiation"/>
    <property type="evidence" value="ECO:0007669"/>
    <property type="project" value="TreeGrafter"/>
</dbReference>
<evidence type="ECO:0000313" key="5">
    <source>
        <dbReference type="EMBL" id="JAI91714.1"/>
    </source>
</evidence>
<dbReference type="Gene3D" id="1.25.40.180">
    <property type="match status" value="1"/>
</dbReference>
<proteinExistence type="predicted"/>